<sequence length="444" mass="48487">MWNLLPHTVRTCEGVSRRSFLQIGTLGGLGISLPWFLAAKDAAAKSGAASSSAKAVNCICIWTQGGTSHHDTFDPKPDAPVNVKGEFGVISTAVPGVQFTEILPRMAQELRRFAVLRSWNPQNGSHGIADQYVLSGRKFNPSLHYPTMGSVVSQQFGFKTAMPPYVQLGTALDNRFGGGSPGILGLEHAPFLLANDPNAANFVVRDITPPQGVSHDRVERRKRALSTVDALQRPSSVQPMAYEALDEHYQTALNMITSPETRKAFQIEQEDPKLRDAYGRNRFGQSCLLARRLIESGVRFVTLTDGGWDTHQNNFKSLKDNLIPKVDRGLPQLLIDLEQRGLLDSTLVVWLTDFGRTPKINSASGRDHWASAGFVVMAGAGIPGGSVLGATDGEGGLPIRNEYFTEDVVTTIYDKLGLPTDLHVHAPDGRPVRLVEGRLIKEWC</sequence>
<dbReference type="EMBL" id="DSVQ01000012">
    <property type="protein sequence ID" value="HGT39078.1"/>
    <property type="molecule type" value="Genomic_DNA"/>
</dbReference>
<dbReference type="PANTHER" id="PTHR43737:SF1">
    <property type="entry name" value="DUF1501 DOMAIN-CONTAINING PROTEIN"/>
    <property type="match status" value="1"/>
</dbReference>
<dbReference type="PANTHER" id="PTHR43737">
    <property type="entry name" value="BLL7424 PROTEIN"/>
    <property type="match status" value="1"/>
</dbReference>
<accession>A0A7C4LLW7</accession>
<reference evidence="1" key="1">
    <citation type="journal article" date="2020" name="mSystems">
        <title>Genome- and Community-Level Interaction Insights into Carbon Utilization and Element Cycling Functions of Hydrothermarchaeota in Hydrothermal Sediment.</title>
        <authorList>
            <person name="Zhou Z."/>
            <person name="Liu Y."/>
            <person name="Xu W."/>
            <person name="Pan J."/>
            <person name="Luo Z.H."/>
            <person name="Li M."/>
        </authorList>
    </citation>
    <scope>NUCLEOTIDE SEQUENCE [LARGE SCALE GENOMIC DNA]</scope>
    <source>
        <strain evidence="1">SpSt-508</strain>
    </source>
</reference>
<name>A0A7C4LLW7_9PLAN</name>
<dbReference type="InterPro" id="IPR017850">
    <property type="entry name" value="Alkaline_phosphatase_core_sf"/>
</dbReference>
<dbReference type="InterPro" id="IPR006311">
    <property type="entry name" value="TAT_signal"/>
</dbReference>
<proteinExistence type="predicted"/>
<gene>
    <name evidence="1" type="ORF">ENS64_07415</name>
</gene>
<comment type="caution">
    <text evidence="1">The sequence shown here is derived from an EMBL/GenBank/DDBJ whole genome shotgun (WGS) entry which is preliminary data.</text>
</comment>
<dbReference type="InterPro" id="IPR010869">
    <property type="entry name" value="DUF1501"/>
</dbReference>
<dbReference type="PROSITE" id="PS51318">
    <property type="entry name" value="TAT"/>
    <property type="match status" value="1"/>
</dbReference>
<protein>
    <submittedName>
        <fullName evidence="1">DUF1501 domain-containing protein</fullName>
    </submittedName>
</protein>
<organism evidence="1">
    <name type="scientific">Schlesneria paludicola</name>
    <dbReference type="NCBI Taxonomy" id="360056"/>
    <lineage>
        <taxon>Bacteria</taxon>
        <taxon>Pseudomonadati</taxon>
        <taxon>Planctomycetota</taxon>
        <taxon>Planctomycetia</taxon>
        <taxon>Planctomycetales</taxon>
        <taxon>Planctomycetaceae</taxon>
        <taxon>Schlesneria</taxon>
    </lineage>
</organism>
<dbReference type="Pfam" id="PF07394">
    <property type="entry name" value="DUF1501"/>
    <property type="match status" value="1"/>
</dbReference>
<dbReference type="AlphaFoldDB" id="A0A7C4LLW7"/>
<dbReference type="SUPFAM" id="SSF53649">
    <property type="entry name" value="Alkaline phosphatase-like"/>
    <property type="match status" value="1"/>
</dbReference>
<evidence type="ECO:0000313" key="1">
    <source>
        <dbReference type="EMBL" id="HGT39078.1"/>
    </source>
</evidence>